<dbReference type="PANTHER" id="PTHR33755:SF6">
    <property type="entry name" value="PLASMID STABILIZATION SYSTEM PROTEIN"/>
    <property type="match status" value="1"/>
</dbReference>
<dbReference type="PANTHER" id="PTHR33755">
    <property type="entry name" value="TOXIN PARE1-RELATED"/>
    <property type="match status" value="1"/>
</dbReference>
<dbReference type="Proteomes" id="UP000061432">
    <property type="component" value="Chromosome"/>
</dbReference>
<organism evidence="4 5">
    <name type="scientific">Methylobacterium aquaticum</name>
    <dbReference type="NCBI Taxonomy" id="270351"/>
    <lineage>
        <taxon>Bacteria</taxon>
        <taxon>Pseudomonadati</taxon>
        <taxon>Pseudomonadota</taxon>
        <taxon>Alphaproteobacteria</taxon>
        <taxon>Hyphomicrobiales</taxon>
        <taxon>Methylobacteriaceae</taxon>
        <taxon>Methylobacterium</taxon>
    </lineage>
</organism>
<dbReference type="Gene3D" id="3.30.2310.20">
    <property type="entry name" value="RelE-like"/>
    <property type="match status" value="1"/>
</dbReference>
<dbReference type="AlphaFoldDB" id="A0A0C6EZU8"/>
<gene>
    <name evidence="4" type="primary">parE</name>
    <name evidence="4" type="ORF">Maq22A_c12630</name>
</gene>
<evidence type="ECO:0000256" key="3">
    <source>
        <dbReference type="SAM" id="MobiDB-lite"/>
    </source>
</evidence>
<sequence>MTREIVFHRFARADLFDIYDYIERQSGPVRAGDYLGRIEKACNGLKDFPEQGTLRNDMAAGIRTWAIERRVLIVYRLPQGQIEILRVLYAGRDFKASHSRTDSTAQPAWTRGLTQGYDRQP</sequence>
<feature type="region of interest" description="Disordered" evidence="3">
    <location>
        <begin position="97"/>
        <end position="121"/>
    </location>
</feature>
<protein>
    <submittedName>
        <fullName evidence="4">Plasmid stabilization system</fullName>
    </submittedName>
</protein>
<evidence type="ECO:0000256" key="1">
    <source>
        <dbReference type="ARBA" id="ARBA00006226"/>
    </source>
</evidence>
<reference evidence="4 5" key="1">
    <citation type="journal article" date="2015" name="Genome Announc.">
        <title>Complete Genome Sequence of Methylobacterium aquaticum Strain 22A, Isolated from Racomitrium japonicum Moss.</title>
        <authorList>
            <person name="Tani A."/>
            <person name="Ogura Y."/>
            <person name="Hayashi T."/>
            <person name="Kimbara K."/>
        </authorList>
    </citation>
    <scope>NUCLEOTIDE SEQUENCE [LARGE SCALE GENOMIC DNA]</scope>
    <source>
        <strain evidence="4 5">MA-22A</strain>
    </source>
</reference>
<dbReference type="PATRIC" id="fig|270351.10.peg.2443"/>
<evidence type="ECO:0000313" key="5">
    <source>
        <dbReference type="Proteomes" id="UP000061432"/>
    </source>
</evidence>
<dbReference type="InterPro" id="IPR035093">
    <property type="entry name" value="RelE/ParE_toxin_dom_sf"/>
</dbReference>
<dbReference type="RefSeq" id="WP_082742489.1">
    <property type="nucleotide sequence ID" value="NZ_AP014704.1"/>
</dbReference>
<name>A0A0C6EZU8_9HYPH</name>
<accession>A0A0C6EZU8</accession>
<dbReference type="InterPro" id="IPR007712">
    <property type="entry name" value="RelE/ParE_toxin"/>
</dbReference>
<reference evidence="5" key="2">
    <citation type="submission" date="2015-01" db="EMBL/GenBank/DDBJ databases">
        <title>Complete genome sequence of Methylobacterium aquaticum strain 22A.</title>
        <authorList>
            <person name="Tani A."/>
            <person name="Ogura Y."/>
            <person name="Hayashi T."/>
        </authorList>
    </citation>
    <scope>NUCLEOTIDE SEQUENCE [LARGE SCALE GENOMIC DNA]</scope>
    <source>
        <strain evidence="5">MA-22A</strain>
    </source>
</reference>
<dbReference type="STRING" id="270351.Maq22A_c12630"/>
<evidence type="ECO:0000313" key="4">
    <source>
        <dbReference type="EMBL" id="BAQ45766.1"/>
    </source>
</evidence>
<proteinExistence type="inferred from homology"/>
<evidence type="ECO:0000256" key="2">
    <source>
        <dbReference type="ARBA" id="ARBA00022649"/>
    </source>
</evidence>
<dbReference type="InterPro" id="IPR051803">
    <property type="entry name" value="TA_system_RelE-like_toxin"/>
</dbReference>
<keyword evidence="2" id="KW-1277">Toxin-antitoxin system</keyword>
<dbReference type="EMBL" id="AP014704">
    <property type="protein sequence ID" value="BAQ45766.1"/>
    <property type="molecule type" value="Genomic_DNA"/>
</dbReference>
<dbReference type="KEGG" id="maqu:Maq22A_c12630"/>
<dbReference type="Pfam" id="PF05016">
    <property type="entry name" value="ParE_toxin"/>
    <property type="match status" value="1"/>
</dbReference>
<dbReference type="OrthoDB" id="9814952at2"/>
<comment type="similarity">
    <text evidence="1">Belongs to the RelE toxin family.</text>
</comment>